<dbReference type="Proteomes" id="UP000534186">
    <property type="component" value="Unassembled WGS sequence"/>
</dbReference>
<protein>
    <submittedName>
        <fullName evidence="1">Uncharacterized protein</fullName>
    </submittedName>
</protein>
<sequence>MKILKVYVRLVVLAGFLAAGWLPMHAQEPREIVRVAMQAELNADLNDHSHWRYRDAESDGTDKVSIVVETGHGSVKRLIGRNGRPLSEAEARVEDERVKTFIHDPAQLAKQKKDGQQDGKNAEELLRMLPDAFTWKMQSDDGENITLNFEPNPKFSPPDMQGRVLGQMAGKLVVNKGQNRIVTISGKLTQDVTIGWGLLGRLRGGGTFRVERREVTPGMWQITETHVHIEGKVLFFKSIGQQQDEMQTDFMQMPDGITLEQAAEMSKSLTATLK</sequence>
<name>A0A7Y9NJA0_9BACT</name>
<proteinExistence type="predicted"/>
<evidence type="ECO:0000313" key="1">
    <source>
        <dbReference type="EMBL" id="NYF50257.1"/>
    </source>
</evidence>
<dbReference type="EMBL" id="JACCCV010000001">
    <property type="protein sequence ID" value="NYF50257.1"/>
    <property type="molecule type" value="Genomic_DNA"/>
</dbReference>
<reference evidence="1 2" key="1">
    <citation type="submission" date="2020-07" db="EMBL/GenBank/DDBJ databases">
        <title>Genomic Encyclopedia of Type Strains, Phase IV (KMG-V): Genome sequencing to study the core and pangenomes of soil and plant-associated prokaryotes.</title>
        <authorList>
            <person name="Whitman W."/>
        </authorList>
    </citation>
    <scope>NUCLEOTIDE SEQUENCE [LARGE SCALE GENOMIC DNA]</scope>
    <source>
        <strain evidence="1 2">M8UP30</strain>
    </source>
</reference>
<evidence type="ECO:0000313" key="2">
    <source>
        <dbReference type="Proteomes" id="UP000534186"/>
    </source>
</evidence>
<gene>
    <name evidence="1" type="ORF">HDF12_000622</name>
</gene>
<dbReference type="AlphaFoldDB" id="A0A7Y9NJA0"/>
<organism evidence="1 2">
    <name type="scientific">Tunturiibacter lichenicola</name>
    <dbReference type="NCBI Taxonomy" id="2051959"/>
    <lineage>
        <taxon>Bacteria</taxon>
        <taxon>Pseudomonadati</taxon>
        <taxon>Acidobacteriota</taxon>
        <taxon>Terriglobia</taxon>
        <taxon>Terriglobales</taxon>
        <taxon>Acidobacteriaceae</taxon>
        <taxon>Tunturiibacter</taxon>
    </lineage>
</organism>
<comment type="caution">
    <text evidence="1">The sequence shown here is derived from an EMBL/GenBank/DDBJ whole genome shotgun (WGS) entry which is preliminary data.</text>
</comment>
<accession>A0A7Y9NJA0</accession>